<evidence type="ECO:0000313" key="2">
    <source>
        <dbReference type="Proteomes" id="UP000094256"/>
    </source>
</evidence>
<dbReference type="Proteomes" id="UP000094256">
    <property type="component" value="Chromosome"/>
</dbReference>
<dbReference type="AlphaFoldDB" id="A0A1B3Z6W3"/>
<keyword evidence="2" id="KW-1185">Reference proteome</keyword>
<proteinExistence type="predicted"/>
<accession>A0A1B3Z6W3</accession>
<dbReference type="RefSeq" id="WP_069203756.1">
    <property type="nucleotide sequence ID" value="NZ_CP014168.1"/>
</dbReference>
<reference evidence="1 2" key="1">
    <citation type="submission" date="2016-01" db="EMBL/GenBank/DDBJ databases">
        <title>Complete genome and mega plasmid sequence of Sphingomonas panacis DCY99 elicits systemic resistance in rice to Xanthomonas oryzae.</title>
        <authorList>
            <person name="Kim Y.J."/>
            <person name="Yang D.C."/>
            <person name="Sing P."/>
        </authorList>
    </citation>
    <scope>NUCLEOTIDE SEQUENCE [LARGE SCALE GENOMIC DNA]</scope>
    <source>
        <strain evidence="1 2">DCY99</strain>
    </source>
</reference>
<dbReference type="KEGG" id="span:AWL63_03475"/>
<organism evidence="1 2">
    <name type="scientific">Sphingomonas panacis</name>
    <dbReference type="NCBI Taxonomy" id="1560345"/>
    <lineage>
        <taxon>Bacteria</taxon>
        <taxon>Pseudomonadati</taxon>
        <taxon>Pseudomonadota</taxon>
        <taxon>Alphaproteobacteria</taxon>
        <taxon>Sphingomonadales</taxon>
        <taxon>Sphingomonadaceae</taxon>
        <taxon>Sphingomonas</taxon>
    </lineage>
</organism>
<evidence type="ECO:0000313" key="1">
    <source>
        <dbReference type="EMBL" id="AOH83174.1"/>
    </source>
</evidence>
<protein>
    <submittedName>
        <fullName evidence="1">Uncharacterized protein</fullName>
    </submittedName>
</protein>
<dbReference type="STRING" id="1560345.AWL63_03475"/>
<name>A0A1B3Z6W3_9SPHN</name>
<dbReference type="EMBL" id="CP014168">
    <property type="protein sequence ID" value="AOH83174.1"/>
    <property type="molecule type" value="Genomic_DNA"/>
</dbReference>
<sequence>MSDGPAIGVGREKAADIAAKVEAFVREVNGRTAFITGADGAQVGFMRAEKTGSTCVGPNS</sequence>
<gene>
    <name evidence="1" type="ORF">AWL63_03475</name>
</gene>